<name>A0A1M5IBJ4_9BACT</name>
<dbReference type="InterPro" id="IPR052562">
    <property type="entry name" value="Ketohexokinase-related"/>
</dbReference>
<reference evidence="3" key="1">
    <citation type="submission" date="2016-11" db="EMBL/GenBank/DDBJ databases">
        <authorList>
            <person name="Varghese N."/>
            <person name="Submissions S."/>
        </authorList>
    </citation>
    <scope>NUCLEOTIDE SEQUENCE [LARGE SCALE GENOMIC DNA]</scope>
    <source>
        <strain evidence="3">DSM 9756</strain>
    </source>
</reference>
<dbReference type="Gene3D" id="3.40.1190.20">
    <property type="match status" value="1"/>
</dbReference>
<dbReference type="STRING" id="1121391.SAMN02745206_03550"/>
<dbReference type="PANTHER" id="PTHR42774:SF3">
    <property type="entry name" value="KETOHEXOKINASE"/>
    <property type="match status" value="1"/>
</dbReference>
<dbReference type="EMBL" id="FQVB01000054">
    <property type="protein sequence ID" value="SHG25153.1"/>
    <property type="molecule type" value="Genomic_DNA"/>
</dbReference>
<sequence length="65" mass="6983">MEAVDTTGCGDVFHGAYVYGLLQGWPLERRVRFASWAAARVATRLGGRAGIPSPSQFPEEFAASP</sequence>
<dbReference type="InterPro" id="IPR029056">
    <property type="entry name" value="Ribokinase-like"/>
</dbReference>
<accession>A0A1M5IBJ4</accession>
<dbReference type="PANTHER" id="PTHR42774">
    <property type="entry name" value="PHOSPHOTRANSFERASE SYSTEM TRANSPORT PROTEIN"/>
    <property type="match status" value="1"/>
</dbReference>
<dbReference type="InterPro" id="IPR011611">
    <property type="entry name" value="PfkB_dom"/>
</dbReference>
<keyword evidence="2" id="KW-0418">Kinase</keyword>
<proteinExistence type="predicted"/>
<dbReference type="Proteomes" id="UP000184076">
    <property type="component" value="Unassembled WGS sequence"/>
</dbReference>
<dbReference type="SUPFAM" id="SSF53613">
    <property type="entry name" value="Ribokinase-like"/>
    <property type="match status" value="1"/>
</dbReference>
<evidence type="ECO:0000313" key="2">
    <source>
        <dbReference type="EMBL" id="SHG25153.1"/>
    </source>
</evidence>
<dbReference type="AlphaFoldDB" id="A0A1M5IBJ4"/>
<gene>
    <name evidence="2" type="ORF">SAMN02745206_03550</name>
</gene>
<evidence type="ECO:0000313" key="3">
    <source>
        <dbReference type="Proteomes" id="UP000184076"/>
    </source>
</evidence>
<keyword evidence="2" id="KW-0808">Transferase</keyword>
<organism evidence="2 3">
    <name type="scientific">Desulfacinum infernum DSM 9756</name>
    <dbReference type="NCBI Taxonomy" id="1121391"/>
    <lineage>
        <taxon>Bacteria</taxon>
        <taxon>Pseudomonadati</taxon>
        <taxon>Thermodesulfobacteriota</taxon>
        <taxon>Syntrophobacteria</taxon>
        <taxon>Syntrophobacterales</taxon>
        <taxon>Syntrophobacteraceae</taxon>
        <taxon>Desulfacinum</taxon>
    </lineage>
</organism>
<feature type="domain" description="Carbohydrate kinase PfkB" evidence="1">
    <location>
        <begin position="2"/>
        <end position="52"/>
    </location>
</feature>
<protein>
    <submittedName>
        <fullName evidence="2">PfkB family carbohydrate kinase</fullName>
    </submittedName>
</protein>
<dbReference type="GO" id="GO:0016301">
    <property type="term" value="F:kinase activity"/>
    <property type="evidence" value="ECO:0007669"/>
    <property type="project" value="UniProtKB-KW"/>
</dbReference>
<evidence type="ECO:0000259" key="1">
    <source>
        <dbReference type="Pfam" id="PF00294"/>
    </source>
</evidence>
<dbReference type="Pfam" id="PF00294">
    <property type="entry name" value="PfkB"/>
    <property type="match status" value="1"/>
</dbReference>
<keyword evidence="3" id="KW-1185">Reference proteome</keyword>